<dbReference type="STRING" id="1189621.A3SI_07709"/>
<dbReference type="Gene3D" id="3.40.640.10">
    <property type="entry name" value="Type I PLP-dependent aspartate aminotransferase-like (Major domain)"/>
    <property type="match status" value="1"/>
</dbReference>
<evidence type="ECO:0000256" key="3">
    <source>
        <dbReference type="ARBA" id="ARBA00023239"/>
    </source>
</evidence>
<dbReference type="EMBL" id="AJYA01000016">
    <property type="protein sequence ID" value="EIM77159.1"/>
    <property type="molecule type" value="Genomic_DNA"/>
</dbReference>
<dbReference type="InterPro" id="IPR015422">
    <property type="entry name" value="PyrdxlP-dep_Trfase_small"/>
</dbReference>
<dbReference type="AlphaFoldDB" id="I5C5Q7"/>
<gene>
    <name evidence="7" type="ORF">A3SI_07709</name>
</gene>
<evidence type="ECO:0000256" key="4">
    <source>
        <dbReference type="ARBA" id="ARBA00038302"/>
    </source>
</evidence>
<evidence type="ECO:0000256" key="2">
    <source>
        <dbReference type="ARBA" id="ARBA00022898"/>
    </source>
</evidence>
<dbReference type="PANTHER" id="PTHR42735:SF6">
    <property type="entry name" value="SPHINGOSINE-1-PHOSPHATE LYASE 1"/>
    <property type="match status" value="1"/>
</dbReference>
<comment type="caution">
    <text evidence="7">The sequence shown here is derived from an EMBL/GenBank/DDBJ whole genome shotgun (WGS) entry which is preliminary data.</text>
</comment>
<feature type="modified residue" description="N6-(pyridoxal phosphate)lysine" evidence="5">
    <location>
        <position position="291"/>
    </location>
</feature>
<accession>I5C5Q7</accession>
<dbReference type="PANTHER" id="PTHR42735">
    <property type="match status" value="1"/>
</dbReference>
<dbReference type="Pfam" id="PF00282">
    <property type="entry name" value="Pyridoxal_deC"/>
    <property type="match status" value="1"/>
</dbReference>
<dbReference type="GO" id="GO:0019752">
    <property type="term" value="P:carboxylic acid metabolic process"/>
    <property type="evidence" value="ECO:0007669"/>
    <property type="project" value="InterPro"/>
</dbReference>
<keyword evidence="2 5" id="KW-0663">Pyridoxal phosphate</keyword>
<name>I5C5Q7_9BACT</name>
<dbReference type="GO" id="GO:0030170">
    <property type="term" value="F:pyridoxal phosphate binding"/>
    <property type="evidence" value="ECO:0007669"/>
    <property type="project" value="InterPro"/>
</dbReference>
<evidence type="ECO:0000256" key="5">
    <source>
        <dbReference type="PIRSR" id="PIRSR602129-50"/>
    </source>
</evidence>
<dbReference type="Proteomes" id="UP000005551">
    <property type="component" value="Unassembled WGS sequence"/>
</dbReference>
<dbReference type="InterPro" id="IPR002129">
    <property type="entry name" value="PyrdxlP-dep_de-COase"/>
</dbReference>
<protein>
    <submittedName>
        <fullName evidence="7">PLP-dependent enzyme, glutamate decarboxylase</fullName>
    </submittedName>
</protein>
<dbReference type="InterPro" id="IPR015424">
    <property type="entry name" value="PyrdxlP-dep_Trfase"/>
</dbReference>
<dbReference type="SUPFAM" id="SSF53383">
    <property type="entry name" value="PLP-dependent transferases"/>
    <property type="match status" value="1"/>
</dbReference>
<comment type="similarity">
    <text evidence="4">Belongs to the group II decarboxylase family. Sphingosine-1-phosphate lyase subfamily.</text>
</comment>
<keyword evidence="3 6" id="KW-0456">Lyase</keyword>
<evidence type="ECO:0000256" key="1">
    <source>
        <dbReference type="ARBA" id="ARBA00001933"/>
    </source>
</evidence>
<evidence type="ECO:0000313" key="7">
    <source>
        <dbReference type="EMBL" id="EIM77159.1"/>
    </source>
</evidence>
<proteinExistence type="inferred from homology"/>
<evidence type="ECO:0000313" key="8">
    <source>
        <dbReference type="Proteomes" id="UP000005551"/>
    </source>
</evidence>
<dbReference type="GO" id="GO:0016830">
    <property type="term" value="F:carbon-carbon lyase activity"/>
    <property type="evidence" value="ECO:0007669"/>
    <property type="project" value="InterPro"/>
</dbReference>
<evidence type="ECO:0000256" key="6">
    <source>
        <dbReference type="RuleBase" id="RU000382"/>
    </source>
</evidence>
<dbReference type="PATRIC" id="fig|1189621.3.peg.1609"/>
<organism evidence="7 8">
    <name type="scientific">Nitritalea halalkaliphila LW7</name>
    <dbReference type="NCBI Taxonomy" id="1189621"/>
    <lineage>
        <taxon>Bacteria</taxon>
        <taxon>Pseudomonadati</taxon>
        <taxon>Bacteroidota</taxon>
        <taxon>Cytophagia</taxon>
        <taxon>Cytophagales</taxon>
        <taxon>Cyclobacteriaceae</taxon>
        <taxon>Nitritalea</taxon>
    </lineage>
</organism>
<sequence length="443" mass="50324">MQGVERELWATAQKNIHFPLSKTTDSMYWKKKTHEQIKQHIFSALEANLDYRGDRPILGIPGTYLDTTEFYPDAPFLKDAPYMSAMVRNPNHIGVHTLSETSVLPVFAGTQDVEKDLIRLCAEEIFQAAPNTVDGYVATGGTEANLEAMWVYRNYFMREKGAKLEEIGLVYSSDSHYSMPKGANILQLQNIIVPVTEDTREVTEEALEKAIAAAQEQGVHYFIVIANLSTTMFGSVDDIDRYGDFFSSRELPFMLHVDAAYGGFIYPFTHAESRFTFQNKYMNSITADGHKMLQTPYGTGLFLIRKGFFDYVKTDEAQYIPGKDYTISGSRSGANAISMWMILQIHGSEGWRYKMEMLCDRTERICNKLKDAGIPFFRNPYLNIIAIRAAYVPAALAEKYQLVADSYEHQPKWYKIVVMPHVRPGVLDQFVLELLSPKQQPVA</sequence>
<keyword evidence="8" id="KW-1185">Reference proteome</keyword>
<reference evidence="7 8" key="1">
    <citation type="submission" date="2012-05" db="EMBL/GenBank/DDBJ databases">
        <title>Genome sequence of Nitritalea halalkaliphila LW7.</title>
        <authorList>
            <person name="Jangir P.K."/>
            <person name="Singh A."/>
            <person name="Shivaji S."/>
            <person name="Sharma R."/>
        </authorList>
    </citation>
    <scope>NUCLEOTIDE SEQUENCE [LARGE SCALE GENOMIC DNA]</scope>
    <source>
        <strain evidence="7 8">LW7</strain>
    </source>
</reference>
<dbReference type="InterPro" id="IPR015421">
    <property type="entry name" value="PyrdxlP-dep_Trfase_major"/>
</dbReference>
<dbReference type="Gene3D" id="3.90.1150.10">
    <property type="entry name" value="Aspartate Aminotransferase, domain 1"/>
    <property type="match status" value="1"/>
</dbReference>
<dbReference type="InterPro" id="IPR050477">
    <property type="entry name" value="GrpII_AminoAcid_Decarb"/>
</dbReference>
<comment type="cofactor">
    <cofactor evidence="1 5 6">
        <name>pyridoxal 5'-phosphate</name>
        <dbReference type="ChEBI" id="CHEBI:597326"/>
    </cofactor>
</comment>